<dbReference type="EMBL" id="LQPQ01000096">
    <property type="protein sequence ID" value="ORW76850.1"/>
    <property type="molecule type" value="Genomic_DNA"/>
</dbReference>
<reference evidence="1 2" key="1">
    <citation type="submission" date="2016-01" db="EMBL/GenBank/DDBJ databases">
        <title>The new phylogeny of the genus Mycobacterium.</title>
        <authorList>
            <person name="Tarcisio F."/>
            <person name="Conor M."/>
            <person name="Antonella G."/>
            <person name="Elisabetta G."/>
            <person name="Giulia F.S."/>
            <person name="Sara T."/>
            <person name="Anna F."/>
            <person name="Clotilde B."/>
            <person name="Roberto B."/>
            <person name="Veronica D.S."/>
            <person name="Fabio R."/>
            <person name="Monica P."/>
            <person name="Olivier J."/>
            <person name="Enrico T."/>
            <person name="Nicola S."/>
        </authorList>
    </citation>
    <scope>NUCLEOTIDE SEQUENCE [LARGE SCALE GENOMIC DNA]</scope>
    <source>
        <strain evidence="1 2">DSM 45176</strain>
    </source>
</reference>
<accession>A0A1X2CLP6</accession>
<gene>
    <name evidence="1" type="ORF">AWC22_21045</name>
</gene>
<dbReference type="AlphaFoldDB" id="A0A1X2CLP6"/>
<name>A0A1X2CLP6_9MYCO</name>
<organism evidence="1 2">
    <name type="scientific">Mycobacterium riyadhense</name>
    <dbReference type="NCBI Taxonomy" id="486698"/>
    <lineage>
        <taxon>Bacteria</taxon>
        <taxon>Bacillati</taxon>
        <taxon>Actinomycetota</taxon>
        <taxon>Actinomycetes</taxon>
        <taxon>Mycobacteriales</taxon>
        <taxon>Mycobacteriaceae</taxon>
        <taxon>Mycobacterium</taxon>
    </lineage>
</organism>
<evidence type="ECO:0000313" key="1">
    <source>
        <dbReference type="EMBL" id="ORW76850.1"/>
    </source>
</evidence>
<comment type="caution">
    <text evidence="1">The sequence shown here is derived from an EMBL/GenBank/DDBJ whole genome shotgun (WGS) entry which is preliminary data.</text>
</comment>
<sequence length="93" mass="9664">MDAILPEESMRQRVTVLREDPPTGEEAQIDYGYLGSWTDGWAQAPGLGVRDGAGVVAVDVCAPGAEFGSASLDAMPCRGVSVLRRCPEAVGAG</sequence>
<protein>
    <submittedName>
        <fullName evidence="1">Uncharacterized protein</fullName>
    </submittedName>
</protein>
<keyword evidence="2" id="KW-1185">Reference proteome</keyword>
<evidence type="ECO:0000313" key="2">
    <source>
        <dbReference type="Proteomes" id="UP000193087"/>
    </source>
</evidence>
<dbReference type="STRING" id="486698.AWC22_21045"/>
<dbReference type="RefSeq" id="WP_264033276.1">
    <property type="nucleotide sequence ID" value="NZ_JACKSL010000057.1"/>
</dbReference>
<proteinExistence type="predicted"/>
<dbReference type="Proteomes" id="UP000193087">
    <property type="component" value="Unassembled WGS sequence"/>
</dbReference>